<sequence length="83" mass="9567">MVIDDRGRIVVPSRLRKELKLRRGDAFMVVGLRDDLIVLKKIDVEKMLRDIAEEVTKAGLEISAIEREIEEEANELAKQKIHD</sequence>
<dbReference type="Gene3D" id="2.10.260.10">
    <property type="match status" value="1"/>
</dbReference>
<evidence type="ECO:0000313" key="3">
    <source>
        <dbReference type="EMBL" id="ALU11480.1"/>
    </source>
</evidence>
<dbReference type="InterPro" id="IPR037914">
    <property type="entry name" value="SpoVT-AbrB_sf"/>
</dbReference>
<dbReference type="GeneID" id="30679703"/>
<dbReference type="RefSeq" id="WP_236943443.1">
    <property type="nucleotide sequence ID" value="NZ_CP006867.1"/>
</dbReference>
<dbReference type="KEGG" id="iis:EYM_01470"/>
<dbReference type="PROSITE" id="PS51740">
    <property type="entry name" value="SPOVT_ABRB"/>
    <property type="match status" value="1"/>
</dbReference>
<dbReference type="NCBIfam" id="TIGR01439">
    <property type="entry name" value="lp_hng_hel_AbrB"/>
    <property type="match status" value="1"/>
</dbReference>
<dbReference type="AlphaFoldDB" id="A0A0U3F5X4"/>
<gene>
    <name evidence="3" type="ORF">EYM_01470</name>
</gene>
<evidence type="ECO:0000256" key="1">
    <source>
        <dbReference type="SAM" id="Coils"/>
    </source>
</evidence>
<keyword evidence="4" id="KW-1185">Reference proteome</keyword>
<protein>
    <submittedName>
        <fullName evidence="3">AbrB family transcriptional regulator</fullName>
    </submittedName>
</protein>
<dbReference type="EMBL" id="CP006867">
    <property type="protein sequence ID" value="ALU11480.1"/>
    <property type="molecule type" value="Genomic_DNA"/>
</dbReference>
<dbReference type="Proteomes" id="UP000060778">
    <property type="component" value="Chromosome"/>
</dbReference>
<dbReference type="GO" id="GO:0003677">
    <property type="term" value="F:DNA binding"/>
    <property type="evidence" value="ECO:0007669"/>
    <property type="project" value="InterPro"/>
</dbReference>
<organism evidence="3 4">
    <name type="scientific">Ignicoccus islandicus DSM 13165</name>
    <dbReference type="NCBI Taxonomy" id="940295"/>
    <lineage>
        <taxon>Archaea</taxon>
        <taxon>Thermoproteota</taxon>
        <taxon>Thermoprotei</taxon>
        <taxon>Desulfurococcales</taxon>
        <taxon>Desulfurococcaceae</taxon>
        <taxon>Ignicoccus</taxon>
    </lineage>
</organism>
<dbReference type="SUPFAM" id="SSF89447">
    <property type="entry name" value="AbrB/MazE/MraZ-like"/>
    <property type="match status" value="1"/>
</dbReference>
<dbReference type="Pfam" id="PF02381">
    <property type="entry name" value="MraZ"/>
    <property type="match status" value="1"/>
</dbReference>
<dbReference type="STRING" id="940295.EYM_01470"/>
<evidence type="ECO:0000259" key="2">
    <source>
        <dbReference type="PROSITE" id="PS51740"/>
    </source>
</evidence>
<name>A0A0U3F5X4_9CREN</name>
<dbReference type="InterPro" id="IPR007159">
    <property type="entry name" value="SpoVT-AbrB_dom"/>
</dbReference>
<proteinExistence type="predicted"/>
<evidence type="ECO:0000313" key="4">
    <source>
        <dbReference type="Proteomes" id="UP000060778"/>
    </source>
</evidence>
<accession>A0A0U3F5X4</accession>
<feature type="coiled-coil region" evidence="1">
    <location>
        <begin position="55"/>
        <end position="82"/>
    </location>
</feature>
<reference evidence="3 4" key="1">
    <citation type="submission" date="2013-11" db="EMBL/GenBank/DDBJ databases">
        <title>Comparative genomics of Ignicoccus.</title>
        <authorList>
            <person name="Podar M."/>
        </authorList>
    </citation>
    <scope>NUCLEOTIDE SEQUENCE [LARGE SCALE GENOMIC DNA]</scope>
    <source>
        <strain evidence="3 4">DSM 13165</strain>
    </source>
</reference>
<keyword evidence="1" id="KW-0175">Coiled coil</keyword>
<dbReference type="InterPro" id="IPR020603">
    <property type="entry name" value="MraZ_dom"/>
</dbReference>
<feature type="domain" description="SpoVT-AbrB" evidence="2">
    <location>
        <begin position="1"/>
        <end position="44"/>
    </location>
</feature>